<name>A0A383CP47_9ZZZZ</name>
<sequence length="183" mass="21289">MVVLLDSMTEMESEMRKLIPFLLLLIAGCSSDPVNMDEVLYERAGQYITNDNFHSFFFFNQKVYNGPAYNLHRNGKKKEAGELKNGFQTGVWNAWDDKENKWYTGSYEHGREHGKWIGYHANGEKKYEGNYENGLQAGKWTYYNDKGVKNLEESYFTCTKECADSHYKHTCPREGKVGESKKF</sequence>
<accession>A0A383CP47</accession>
<evidence type="ECO:0000313" key="1">
    <source>
        <dbReference type="EMBL" id="SVE33398.1"/>
    </source>
</evidence>
<reference evidence="1" key="1">
    <citation type="submission" date="2018-05" db="EMBL/GenBank/DDBJ databases">
        <authorList>
            <person name="Lanie J.A."/>
            <person name="Ng W.-L."/>
            <person name="Kazmierczak K.M."/>
            <person name="Andrzejewski T.M."/>
            <person name="Davidsen T.M."/>
            <person name="Wayne K.J."/>
            <person name="Tettelin H."/>
            <person name="Glass J.I."/>
            <person name="Rusch D."/>
            <person name="Podicherti R."/>
            <person name="Tsui H.-C.T."/>
            <person name="Winkler M.E."/>
        </authorList>
    </citation>
    <scope>NUCLEOTIDE SEQUENCE</scope>
</reference>
<protein>
    <recommendedName>
        <fullName evidence="2">MORN repeat protein</fullName>
    </recommendedName>
</protein>
<evidence type="ECO:0008006" key="2">
    <source>
        <dbReference type="Google" id="ProtNLM"/>
    </source>
</evidence>
<dbReference type="Gene3D" id="3.90.930.1">
    <property type="match status" value="1"/>
</dbReference>
<dbReference type="AlphaFoldDB" id="A0A383CP47"/>
<gene>
    <name evidence="1" type="ORF">METZ01_LOCUS486252</name>
</gene>
<organism evidence="1">
    <name type="scientific">marine metagenome</name>
    <dbReference type="NCBI Taxonomy" id="408172"/>
    <lineage>
        <taxon>unclassified sequences</taxon>
        <taxon>metagenomes</taxon>
        <taxon>ecological metagenomes</taxon>
    </lineage>
</organism>
<dbReference type="SUPFAM" id="SSF82185">
    <property type="entry name" value="Histone H3 K4-specific methyltransferase SET7/9 N-terminal domain"/>
    <property type="match status" value="1"/>
</dbReference>
<dbReference type="EMBL" id="UINC01210090">
    <property type="protein sequence ID" value="SVE33398.1"/>
    <property type="molecule type" value="Genomic_DNA"/>
</dbReference>
<proteinExistence type="predicted"/>